<dbReference type="GeneID" id="20530244"/>
<dbReference type="Pfam" id="PF04157">
    <property type="entry name" value="EAP30"/>
    <property type="match status" value="1"/>
</dbReference>
<dbReference type="Gene3D" id="1.10.10.10">
    <property type="entry name" value="Winged helix-like DNA-binding domain superfamily/Winged helix DNA-binding domain"/>
    <property type="match status" value="1"/>
</dbReference>
<dbReference type="PANTHER" id="PTHR12806">
    <property type="entry name" value="EAP30 SUBUNIT OF ELL COMPLEX"/>
    <property type="match status" value="1"/>
</dbReference>
<proteinExistence type="inferred from homology"/>
<dbReference type="Proteomes" id="UP000030693">
    <property type="component" value="Unassembled WGS sequence"/>
</dbReference>
<dbReference type="GO" id="GO:0000814">
    <property type="term" value="C:ESCRT II complex"/>
    <property type="evidence" value="ECO:0007669"/>
    <property type="project" value="InterPro"/>
</dbReference>
<dbReference type="STRING" id="691883.A0A058Z2B0"/>
<sequence length="323" mass="35951">MRQGIGAIRQQQLQQEQLKKLGESIKADSIKELDEQLQQFKTHLEDFARRHHRALKTDPHFRSRFQEMCSAIGIDPISSSRGFWTDLLGMGDFYYNLGVEVVAACNNLQSTTGGLVAIDELVSLLLPRYQRSGNTICADDIERAIKSLKCLGAEYSIVIVGSKKMVQSVPRELDTDLLVFLGRLSPSTSSEQPVPGVWTGKTPDELAAALAWPIERVLRAAVRTTPSIIGQGRAWQGSHRPGPRQWAFVCAHVCVYVCVPLTPLSFADRSRIADGVRMWMDVGGCVRAGHLDAQESALQMGLVWIDQEAPHEAVRYFLPRDLQ</sequence>
<dbReference type="Gene3D" id="6.10.140.180">
    <property type="match status" value="1"/>
</dbReference>
<dbReference type="EMBL" id="KB932211">
    <property type="protein sequence ID" value="KCV68053.1"/>
    <property type="molecule type" value="Genomic_DNA"/>
</dbReference>
<comment type="similarity">
    <text evidence="1">Belongs to the SNF8 family.</text>
</comment>
<dbReference type="eggNOG" id="KOG3341">
    <property type="taxonomic scope" value="Eukaryota"/>
</dbReference>
<reference evidence="2" key="1">
    <citation type="submission" date="2013-04" db="EMBL/GenBank/DDBJ databases">
        <title>The Genome Sequence of Fonticula alba ATCC 38817.</title>
        <authorList>
            <consortium name="The Broad Institute Genomics Platform"/>
            <person name="Russ C."/>
            <person name="Cuomo C."/>
            <person name="Burger G."/>
            <person name="Gray M.W."/>
            <person name="Holland P.W.H."/>
            <person name="King N."/>
            <person name="Lang F.B.F."/>
            <person name="Roger A.J."/>
            <person name="Ruiz-Trillo I."/>
            <person name="Brown M."/>
            <person name="Walker B."/>
            <person name="Young S."/>
            <person name="Zeng Q."/>
            <person name="Gargeya S."/>
            <person name="Fitzgerald M."/>
            <person name="Haas B."/>
            <person name="Abouelleil A."/>
            <person name="Allen A.W."/>
            <person name="Alvarado L."/>
            <person name="Arachchi H.M."/>
            <person name="Berlin A.M."/>
            <person name="Chapman S.B."/>
            <person name="Gainer-Dewar J."/>
            <person name="Goldberg J."/>
            <person name="Griggs A."/>
            <person name="Gujja S."/>
            <person name="Hansen M."/>
            <person name="Howarth C."/>
            <person name="Imamovic A."/>
            <person name="Ireland A."/>
            <person name="Larimer J."/>
            <person name="McCowan C."/>
            <person name="Murphy C."/>
            <person name="Pearson M."/>
            <person name="Poon T.W."/>
            <person name="Priest M."/>
            <person name="Roberts A."/>
            <person name="Saif S."/>
            <person name="Shea T."/>
            <person name="Sisk P."/>
            <person name="Sykes S."/>
            <person name="Wortman J."/>
            <person name="Nusbaum C."/>
            <person name="Birren B."/>
        </authorList>
    </citation>
    <scope>NUCLEOTIDE SEQUENCE [LARGE SCALE GENOMIC DNA]</scope>
    <source>
        <strain evidence="2">ATCC 38817</strain>
    </source>
</reference>
<evidence type="ECO:0008006" key="4">
    <source>
        <dbReference type="Google" id="ProtNLM"/>
    </source>
</evidence>
<dbReference type="InterPro" id="IPR040608">
    <property type="entry name" value="Snf8/Vps36"/>
</dbReference>
<evidence type="ECO:0000313" key="3">
    <source>
        <dbReference type="Proteomes" id="UP000030693"/>
    </source>
</evidence>
<accession>A0A058Z2B0</accession>
<dbReference type="InterPro" id="IPR016689">
    <property type="entry name" value="ESCRT-2_cplx_Snf8"/>
</dbReference>
<dbReference type="GO" id="GO:0043328">
    <property type="term" value="P:protein transport to vacuole involved in ubiquitin-dependent protein catabolic process via the multivesicular body sorting pathway"/>
    <property type="evidence" value="ECO:0007669"/>
    <property type="project" value="TreeGrafter"/>
</dbReference>
<dbReference type="SUPFAM" id="SSF46785">
    <property type="entry name" value="Winged helix' DNA-binding domain"/>
    <property type="match status" value="1"/>
</dbReference>
<evidence type="ECO:0000256" key="1">
    <source>
        <dbReference type="ARBA" id="ARBA00009834"/>
    </source>
</evidence>
<dbReference type="OrthoDB" id="283883at2759"/>
<dbReference type="AlphaFoldDB" id="A0A058Z2B0"/>
<organism evidence="2">
    <name type="scientific">Fonticula alba</name>
    <name type="common">Slime mold</name>
    <dbReference type="NCBI Taxonomy" id="691883"/>
    <lineage>
        <taxon>Eukaryota</taxon>
        <taxon>Rotosphaerida</taxon>
        <taxon>Fonticulaceae</taxon>
        <taxon>Fonticula</taxon>
    </lineage>
</organism>
<protein>
    <recommendedName>
        <fullName evidence="4">ESCRT-II complex subunit VPS22</fullName>
    </recommendedName>
</protein>
<keyword evidence="3" id="KW-1185">Reference proteome</keyword>
<dbReference type="PANTHER" id="PTHR12806:SF0">
    <property type="entry name" value="VACUOLAR-SORTING PROTEIN SNF8"/>
    <property type="match status" value="1"/>
</dbReference>
<dbReference type="InterPro" id="IPR036388">
    <property type="entry name" value="WH-like_DNA-bd_sf"/>
</dbReference>
<dbReference type="RefSeq" id="XP_009497620.1">
    <property type="nucleotide sequence ID" value="XM_009499345.1"/>
</dbReference>
<name>A0A058Z2B0_FONAL</name>
<evidence type="ECO:0000313" key="2">
    <source>
        <dbReference type="EMBL" id="KCV68053.1"/>
    </source>
</evidence>
<gene>
    <name evidence="2" type="ORF">H696_05519</name>
</gene>
<dbReference type="InterPro" id="IPR036390">
    <property type="entry name" value="WH_DNA-bd_sf"/>
</dbReference>